<feature type="transmembrane region" description="Helical" evidence="1">
    <location>
        <begin position="196"/>
        <end position="214"/>
    </location>
</feature>
<proteinExistence type="predicted"/>
<keyword evidence="4" id="KW-1185">Reference proteome</keyword>
<keyword evidence="1" id="KW-0472">Membrane</keyword>
<evidence type="ECO:0000256" key="1">
    <source>
        <dbReference type="SAM" id="Phobius"/>
    </source>
</evidence>
<dbReference type="PANTHER" id="PTHR35731:SF4">
    <property type="entry name" value="PROTEIN, PUTATIVE-RELATED"/>
    <property type="match status" value="1"/>
</dbReference>
<sequence>MIALKAIQASSFALHHNNVRLPHTRASSVLCFCSKSNKNEPDNSQPPPEGDAQSQELLAQIAMLQTQKVRLTDFLDERSAYLAQFGEEAKAEFDKIGEDALKGLDEAGARITANIESQMLEFEESTELNRLEIEESENKIVEFEGQMEKDRNEGLFFKNLGQKAPVYKAKAKEEEEVEKIKDVNSESSGSKTRKNVYLFFIGLLTFGIVDSLASSSGADWKKVAVLGGILVVLFSLFINEQNKDNKKD</sequence>
<reference evidence="2" key="1">
    <citation type="submission" date="2014-07" db="EMBL/GenBank/DDBJ databases">
        <title>Identification of a novel salt tolerance gene in wild soybean by whole-genome sequencing.</title>
        <authorList>
            <person name="Lam H.-M."/>
            <person name="Qi X."/>
            <person name="Li M.-W."/>
            <person name="Liu X."/>
            <person name="Xie M."/>
            <person name="Ni M."/>
            <person name="Xu X."/>
        </authorList>
    </citation>
    <scope>NUCLEOTIDE SEQUENCE [LARGE SCALE GENOMIC DNA]</scope>
    <source>
        <tissue evidence="2">Root</tissue>
    </source>
</reference>
<evidence type="ECO:0000313" key="2">
    <source>
        <dbReference type="EMBL" id="KHN02148.1"/>
    </source>
</evidence>
<organism evidence="2">
    <name type="scientific">Glycine soja</name>
    <name type="common">Wild soybean</name>
    <dbReference type="NCBI Taxonomy" id="3848"/>
    <lineage>
        <taxon>Eukaryota</taxon>
        <taxon>Viridiplantae</taxon>
        <taxon>Streptophyta</taxon>
        <taxon>Embryophyta</taxon>
        <taxon>Tracheophyta</taxon>
        <taxon>Spermatophyta</taxon>
        <taxon>Magnoliopsida</taxon>
        <taxon>eudicotyledons</taxon>
        <taxon>Gunneridae</taxon>
        <taxon>Pentapetalae</taxon>
        <taxon>rosids</taxon>
        <taxon>fabids</taxon>
        <taxon>Fabales</taxon>
        <taxon>Fabaceae</taxon>
        <taxon>Papilionoideae</taxon>
        <taxon>50 kb inversion clade</taxon>
        <taxon>NPAAA clade</taxon>
        <taxon>indigoferoid/millettioid clade</taxon>
        <taxon>Phaseoleae</taxon>
        <taxon>Glycine</taxon>
        <taxon>Glycine subgen. Soja</taxon>
    </lineage>
</organism>
<dbReference type="SMR" id="A0A0B2P3B1"/>
<evidence type="ECO:0000313" key="3">
    <source>
        <dbReference type="EMBL" id="RZC19635.1"/>
    </source>
</evidence>
<accession>A0A0B2P3B1</accession>
<reference evidence="3 4" key="2">
    <citation type="submission" date="2018-09" db="EMBL/GenBank/DDBJ databases">
        <title>A high-quality reference genome of wild soybean provides a powerful tool to mine soybean genomes.</title>
        <authorList>
            <person name="Xie M."/>
            <person name="Chung C.Y.L."/>
            <person name="Li M.-W."/>
            <person name="Wong F.-L."/>
            <person name="Chan T.-F."/>
            <person name="Lam H.-M."/>
        </authorList>
    </citation>
    <scope>NUCLEOTIDE SEQUENCE [LARGE SCALE GENOMIC DNA]</scope>
    <source>
        <strain evidence="4">cv. W05</strain>
        <tissue evidence="3">Hypocotyl of etiolated seedlings</tissue>
    </source>
</reference>
<dbReference type="Proteomes" id="UP000289340">
    <property type="component" value="Chromosome 3"/>
</dbReference>
<evidence type="ECO:0000313" key="4">
    <source>
        <dbReference type="Proteomes" id="UP000289340"/>
    </source>
</evidence>
<gene>
    <name evidence="3" type="ORF">D0Y65_006456</name>
    <name evidence="2" type="ORF">glysoja_038258</name>
</gene>
<dbReference type="GO" id="GO:0009507">
    <property type="term" value="C:chloroplast"/>
    <property type="evidence" value="ECO:0007669"/>
    <property type="project" value="TreeGrafter"/>
</dbReference>
<protein>
    <submittedName>
        <fullName evidence="3">TMV resistance protein N isoform B</fullName>
    </submittedName>
</protein>
<feature type="transmembrane region" description="Helical" evidence="1">
    <location>
        <begin position="220"/>
        <end position="238"/>
    </location>
</feature>
<dbReference type="PANTHER" id="PTHR35731">
    <property type="entry name" value="8-AMINO-7-OXONONANOATE SYNTHASE"/>
    <property type="match status" value="1"/>
</dbReference>
<keyword evidence="1" id="KW-1133">Transmembrane helix</keyword>
<dbReference type="AlphaFoldDB" id="A0A0B2P3B1"/>
<dbReference type="Proteomes" id="UP000053555">
    <property type="component" value="Unassembled WGS sequence"/>
</dbReference>
<keyword evidence="1" id="KW-0812">Transmembrane</keyword>
<dbReference type="Gramene" id="XM_028368955.1">
    <property type="protein sequence ID" value="XP_028224756.1"/>
    <property type="gene ID" value="LOC114406285"/>
</dbReference>
<dbReference type="EMBL" id="KN670424">
    <property type="protein sequence ID" value="KHN02148.1"/>
    <property type="molecule type" value="Genomic_DNA"/>
</dbReference>
<name>A0A0B2P3B1_GLYSO</name>
<dbReference type="EMBL" id="QZWG01000003">
    <property type="protein sequence ID" value="RZC19635.1"/>
    <property type="molecule type" value="Genomic_DNA"/>
</dbReference>